<name>A0ACA9L9E2_9GLOM</name>
<feature type="non-terminal residue" evidence="1">
    <location>
        <position position="1"/>
    </location>
</feature>
<reference evidence="1" key="1">
    <citation type="submission" date="2021-06" db="EMBL/GenBank/DDBJ databases">
        <authorList>
            <person name="Kallberg Y."/>
            <person name="Tangrot J."/>
            <person name="Rosling A."/>
        </authorList>
    </citation>
    <scope>NUCLEOTIDE SEQUENCE</scope>
    <source>
        <strain evidence="1">MA461A</strain>
    </source>
</reference>
<accession>A0ACA9L9E2</accession>
<comment type="caution">
    <text evidence="1">The sequence shown here is derived from an EMBL/GenBank/DDBJ whole genome shotgun (WGS) entry which is preliminary data.</text>
</comment>
<sequence>KLYEVPNTVEKMKDLIRVLASMWRVKKMITDCMETVNTSIQDPTEFLQEIIGIESPLSEIDFPWSIDSIMM</sequence>
<dbReference type="EMBL" id="CAJVQC010002605">
    <property type="protein sequence ID" value="CAG8514360.1"/>
    <property type="molecule type" value="Genomic_DNA"/>
</dbReference>
<gene>
    <name evidence="1" type="ORF">RPERSI_LOCUS2404</name>
</gene>
<protein>
    <submittedName>
        <fullName evidence="1">29594_t:CDS:1</fullName>
    </submittedName>
</protein>
<evidence type="ECO:0000313" key="1">
    <source>
        <dbReference type="EMBL" id="CAG8514360.1"/>
    </source>
</evidence>
<evidence type="ECO:0000313" key="2">
    <source>
        <dbReference type="Proteomes" id="UP000789920"/>
    </source>
</evidence>
<keyword evidence="2" id="KW-1185">Reference proteome</keyword>
<organism evidence="1 2">
    <name type="scientific">Racocetra persica</name>
    <dbReference type="NCBI Taxonomy" id="160502"/>
    <lineage>
        <taxon>Eukaryota</taxon>
        <taxon>Fungi</taxon>
        <taxon>Fungi incertae sedis</taxon>
        <taxon>Mucoromycota</taxon>
        <taxon>Glomeromycotina</taxon>
        <taxon>Glomeromycetes</taxon>
        <taxon>Diversisporales</taxon>
        <taxon>Gigasporaceae</taxon>
        <taxon>Racocetra</taxon>
    </lineage>
</organism>
<dbReference type="Proteomes" id="UP000789920">
    <property type="component" value="Unassembled WGS sequence"/>
</dbReference>
<proteinExistence type="predicted"/>